<dbReference type="Pfam" id="PF19077">
    <property type="entry name" value="Big_13"/>
    <property type="match status" value="13"/>
</dbReference>
<protein>
    <submittedName>
        <fullName evidence="4">Ig-like protein group 3</fullName>
    </submittedName>
</protein>
<feature type="region of interest" description="Disordered" evidence="2">
    <location>
        <begin position="78"/>
        <end position="107"/>
    </location>
</feature>
<dbReference type="EMBL" id="QRAP01000020">
    <property type="protein sequence ID" value="RDK83024.1"/>
    <property type="molecule type" value="Genomic_DNA"/>
</dbReference>
<evidence type="ECO:0000313" key="5">
    <source>
        <dbReference type="Proteomes" id="UP000254848"/>
    </source>
</evidence>
<keyword evidence="5" id="KW-1185">Reference proteome</keyword>
<dbReference type="InterPro" id="IPR013783">
    <property type="entry name" value="Ig-like_fold"/>
</dbReference>
<gene>
    <name evidence="4" type="ORF">C8D90_12010</name>
</gene>
<feature type="domain" description="Bacterial Ig-like" evidence="3">
    <location>
        <begin position="1348"/>
        <end position="1440"/>
    </location>
</feature>
<feature type="domain" description="Bacterial Ig-like" evidence="3">
    <location>
        <begin position="1018"/>
        <end position="1113"/>
    </location>
</feature>
<feature type="compositionally biased region" description="Polar residues" evidence="2">
    <location>
        <begin position="86"/>
        <end position="100"/>
    </location>
</feature>
<evidence type="ECO:0000259" key="3">
    <source>
        <dbReference type="Pfam" id="PF19077"/>
    </source>
</evidence>
<feature type="domain" description="Bacterial Ig-like" evidence="3">
    <location>
        <begin position="816"/>
        <end position="893"/>
    </location>
</feature>
<feature type="region of interest" description="Disordered" evidence="2">
    <location>
        <begin position="275"/>
        <end position="306"/>
    </location>
</feature>
<feature type="non-terminal residue" evidence="4">
    <location>
        <position position="1"/>
    </location>
</feature>
<dbReference type="InterPro" id="IPR001343">
    <property type="entry name" value="Hemolysn_Ca-bd"/>
</dbReference>
<evidence type="ECO:0000256" key="2">
    <source>
        <dbReference type="SAM" id="MobiDB-lite"/>
    </source>
</evidence>
<feature type="domain" description="Bacterial Ig-like" evidence="3">
    <location>
        <begin position="393"/>
        <end position="474"/>
    </location>
</feature>
<dbReference type="NCBIfam" id="NF033510">
    <property type="entry name" value="Ca_tandemer"/>
    <property type="match status" value="12"/>
</dbReference>
<feature type="region of interest" description="Disordered" evidence="2">
    <location>
        <begin position="606"/>
        <end position="626"/>
    </location>
</feature>
<dbReference type="Gene3D" id="3.30.420.430">
    <property type="match status" value="5"/>
</dbReference>
<feature type="domain" description="Bacterial Ig-like" evidence="3">
    <location>
        <begin position="494"/>
        <end position="586"/>
    </location>
</feature>
<dbReference type="InterPro" id="IPR044016">
    <property type="entry name" value="Big_13"/>
</dbReference>
<feature type="domain" description="Bacterial Ig-like" evidence="3">
    <location>
        <begin position="702"/>
        <end position="792"/>
    </location>
</feature>
<sequence>LVGGTISIYDNGALIGTAIVDSKGAWEFTPGTALKDGNHNFTATVTDGVGRVSDPTGGYDIVIDNTAPDAATGLVITDDVGDKQGPLTSGDTTDDNTPTFSGKAEPGSTVNIIDNGKVIGSTQVDSKGDWSWTPDTALDNGAHDFTTTVTDPAGNTGPEGEHVNVVVDVVPGQVAITSVIDDVGDITGGIAKGGVTDDTRPEITGTAKAGSVVTIKDGSNVLGSTTADSLGNWSFTPTVDLGKGAHTITAVAKDPMGNESSSSWNFTIDTDAPAKPSIDSAYDDVGAKQGPLKSGDVSDDPTPTLSGKAEAGSIVKIYDQNGLIGSVTAKDDGTWSYTPEAKLGEGSHQFYVKSIDKAGNASVPSDNFELTLDFTPPDASKLVITDVIDDVGAVTGSVGNGKETDDTRPLIKGTGAEAGNVITVYDGDTVLGSTTVDSEGNWELQVTKDLSGGTHTLTAKESDSAGNVSTSGDYVIKVITDVPSEPVLSTVEDDVEPHTGPLQKGDMTNDNQLLLTGSADAGVTVRIYGGADGKTLLGTAEADENGLWNFTTPTLEDGTHKFVVDAINSIGQISSATGGYPVTVDTKAPGAVTDFTVTDDVGDYKGPLKSGDATDDSTPTISGKAEPNSKVHVYVNGVEDGTVMADENGNWTYTTKELPADGEYKFTARAEDAAGNLGAENAGITVTLDQSVTPTNITNMIDDQGSITGDIKPNDVTDDARPEIVGTAKAGSVVTIKDGDNVLGSTTANAEGKWSFTPSVALSDGKHSITAIAKTPTGAEEPSGAYVIEVDTKAPNRPSIDYAEDQVGAVQDNLNTGSLTDDPQPILHGTAEANSTVTIYMADGTKLGQVTADSNGAWNFKPSSGLPEGKNTFYVTATDKAGNISDKSADFILTTDYTAPDASKVAITDVIDNYGSVTGSIGKGGVLDDTRPVIKGTGAEVGNTITVYTTDENGVRKVLGTTTVDENGNWTLTPSESLYVGSNKLTVEESDKAGNKAKPSDSYDVTLTTAPGAPIIDGATDDTGPSNVEVSNGGLTKDTTPTLHGTASGAAGDIVKIYNGTELIGSTTLDSAGKWSFTPSKPLADNTYDFTVTVTNSSGQESDESQAYTVEIDGTAPAPATDVKIIDDVNPITGELKSGDVTDDNKPTFSGKAEAGSTVNILDNGVIIGSAKTGSDGKWEWTPENALDDGQHKFSTTVTDAAGNTSAPTDDVNITVDTQAPEIVLSIDGYYDDVGTNTGLILGSGTSTDDTSPILKGSWTGELLATESIRIYQDGVLLGTATLDRGHQTWTLAITGLENTKTYKFTAAAIDAAGNETGQTSEFLLTIDQDPPTQTVTITSYTDDVGLVTGNMGNNTSTDDRQPVLNGEIKGNPLDEGDEVRIYDTGTGQMLGTATVSAGNSWSFKLPALNDDTTYSFRAVVADKAGNEGTPSGNFVITIDLNVVVNTQDTLDTTPIVSGYTGFEIQEGEYVVVTINGQSYSSQNGDVVVDPRNNTWYVQIPDDKALSVGTYDVQAVLYSKDGVKITTDDTLNELKVSATPQVTVGAGGGDPNQKATAVTLSEDGVWRIHTNQSMLDSTATSSSSLGDFSTTKLVSNSGTGYAANNYVQNATFVDYNRDGLMDLFTVDSNYDDGQQMFYYNGSIYKGYQVGAFTNAPQTGEFAGNANTDNSANTWSWYGGIIAIDKDGDGYVDIINGDQTPNDSAIRGGYGSQIVLNNDGTVAGMTKDGTFATDYASNAAHRPIGLDQSQPDMELSGVDLNNDGIVDFVMHSQNIVADGSRIEVDGKVSISTNQSRLVVVSGNNKGSWDVSQIVDNVFQRGSDDDPGIGNGVAMTWADFNGDGYMDLFLGRGSASTTAATAAGNSAGEHASRIYFNDGTGKLVYDDPNNDGIGNPTAAGMYTFNDNLAGGASIALDWNHDGKIDVIELPGMSAGVGGLNAASATGPVNLYTNTSVNGTTSFNTSNMLTQVGKSTLGGSTTAVQVTGGIAVDVDWDGDRDLLVFTTNGVTTYIENKNQVEYGTAIHLRILDGEGINSLYGNTVQLIDEATGKVVATQMINPQSGNQTNDSSALVDFYGLDASKTYSAVVLRSSGGEVANVGGVATAGTNAVQIVNSSWGGLKAGAANSAYVLTAESETNVANASTNGGTNKSGIVGTGYNDTFFATLGNDIYNGGGGTETVSGVKSWSNTGGLDIVDYKLAGNAALTIDLSKTGMQSTGFGSAQFVNIEGIAGGGGNDTFTGNAANNYFEGRGGNDTFYLDNDKKGGGQDTLMYKVQKGMERDGAGGNGHDTAHGFFIGTVEATKGADIIDVSDLLIGYMADADGAAHYINGVATIDANDPITQYLSVAYNGKDTILSIDRDGSGSGYSSTELLTLVDTEVDLATLLANHQIVLAAEGASRSANFSTLSEGMTANLWTGITSVGEQLENVTALVGTSGNDIITDNSADNILEGGAGNDTFYLMNGGNDVLMYKVLEGMESDATGGNGHDTVHGFTVGDVMKHGDADLINLSDLLDYSGSISFSEKDGKLELDDASKGLMDYLKVDVVGNDTVISIDRDGQGGQHSFTSVVTLADVQTDLVTLLQNNQITI</sequence>
<organism evidence="4 5">
    <name type="scientific">Enterobacillus tribolii</name>
    <dbReference type="NCBI Taxonomy" id="1487935"/>
    <lineage>
        <taxon>Bacteria</taxon>
        <taxon>Pseudomonadati</taxon>
        <taxon>Pseudomonadota</taxon>
        <taxon>Gammaproteobacteria</taxon>
        <taxon>Enterobacterales</taxon>
        <taxon>Hafniaceae</taxon>
        <taxon>Enterobacillus</taxon>
    </lineage>
</organism>
<evidence type="ECO:0000313" key="4">
    <source>
        <dbReference type="EMBL" id="RDK83024.1"/>
    </source>
</evidence>
<proteinExistence type="predicted"/>
<keyword evidence="1" id="KW-0106">Calcium</keyword>
<dbReference type="NCBIfam" id="TIGR03661">
    <property type="entry name" value="T1SS_VCA0849"/>
    <property type="match status" value="1"/>
</dbReference>
<dbReference type="GO" id="GO:0005509">
    <property type="term" value="F:calcium ion binding"/>
    <property type="evidence" value="ECO:0007669"/>
    <property type="project" value="InterPro"/>
</dbReference>
<dbReference type="InterPro" id="IPR028994">
    <property type="entry name" value="Integrin_alpha_N"/>
</dbReference>
<dbReference type="Proteomes" id="UP000254848">
    <property type="component" value="Unassembled WGS sequence"/>
</dbReference>
<dbReference type="Pfam" id="PF00353">
    <property type="entry name" value="HemolysinCabind"/>
    <property type="match status" value="3"/>
</dbReference>
<dbReference type="Gene3D" id="2.60.40.10">
    <property type="entry name" value="Immunoglobulins"/>
    <property type="match status" value="9"/>
</dbReference>
<accession>A0A370Q3U5</accession>
<feature type="domain" description="Bacterial Ig-like" evidence="3">
    <location>
        <begin position="79"/>
        <end position="168"/>
    </location>
</feature>
<dbReference type="InterPro" id="IPR011049">
    <property type="entry name" value="Serralysin-like_metalloprot_C"/>
</dbReference>
<dbReference type="RefSeq" id="WP_115460530.1">
    <property type="nucleotide sequence ID" value="NZ_QRAP01000020.1"/>
</dbReference>
<comment type="caution">
    <text evidence="4">The sequence shown here is derived from an EMBL/GenBank/DDBJ whole genome shotgun (WGS) entry which is preliminary data.</text>
</comment>
<feature type="domain" description="Bacterial Ig-like" evidence="3">
    <location>
        <begin position="600"/>
        <end position="689"/>
    </location>
</feature>
<feature type="domain" description="Bacterial Ig-like" evidence="3">
    <location>
        <begin position="6"/>
        <end position="64"/>
    </location>
</feature>
<reference evidence="4 5" key="1">
    <citation type="submission" date="2018-07" db="EMBL/GenBank/DDBJ databases">
        <title>Genomic Encyclopedia of Type Strains, Phase IV (KMG-IV): sequencing the most valuable type-strain genomes for metagenomic binning, comparative biology and taxonomic classification.</title>
        <authorList>
            <person name="Goeker M."/>
        </authorList>
    </citation>
    <scope>NUCLEOTIDE SEQUENCE [LARGE SCALE GENOMIC DNA]</scope>
    <source>
        <strain evidence="4 5">DSM 103736</strain>
    </source>
</reference>
<dbReference type="SUPFAM" id="SSF69318">
    <property type="entry name" value="Integrin alpha N-terminal domain"/>
    <property type="match status" value="2"/>
</dbReference>
<feature type="domain" description="Bacterial Ig-like" evidence="3">
    <location>
        <begin position="1129"/>
        <end position="1218"/>
    </location>
</feature>
<name>A0A370Q3U5_9GAMM</name>
<feature type="domain" description="Bacterial Ig-like" evidence="3">
    <location>
        <begin position="178"/>
        <end position="270"/>
    </location>
</feature>
<feature type="domain" description="Bacterial Ig-like" evidence="3">
    <location>
        <begin position="293"/>
        <end position="373"/>
    </location>
</feature>
<dbReference type="InterPro" id="IPR019960">
    <property type="entry name" value="T1SS_VCA0849"/>
</dbReference>
<feature type="domain" description="Bacterial Ig-like" evidence="3">
    <location>
        <begin position="913"/>
        <end position="1006"/>
    </location>
</feature>
<evidence type="ECO:0000256" key="1">
    <source>
        <dbReference type="ARBA" id="ARBA00022837"/>
    </source>
</evidence>
<dbReference type="OrthoDB" id="8481600at2"/>
<dbReference type="SUPFAM" id="SSF51120">
    <property type="entry name" value="beta-Roll"/>
    <property type="match status" value="2"/>
</dbReference>